<accession>A0A2P2PYS4</accession>
<organism evidence="1">
    <name type="scientific">Rhizophora mucronata</name>
    <name type="common">Asiatic mangrove</name>
    <dbReference type="NCBI Taxonomy" id="61149"/>
    <lineage>
        <taxon>Eukaryota</taxon>
        <taxon>Viridiplantae</taxon>
        <taxon>Streptophyta</taxon>
        <taxon>Embryophyta</taxon>
        <taxon>Tracheophyta</taxon>
        <taxon>Spermatophyta</taxon>
        <taxon>Magnoliopsida</taxon>
        <taxon>eudicotyledons</taxon>
        <taxon>Gunneridae</taxon>
        <taxon>Pentapetalae</taxon>
        <taxon>rosids</taxon>
        <taxon>fabids</taxon>
        <taxon>Malpighiales</taxon>
        <taxon>Rhizophoraceae</taxon>
        <taxon>Rhizophora</taxon>
    </lineage>
</organism>
<dbReference type="EMBL" id="GGEC01079408">
    <property type="protein sequence ID" value="MBX59892.1"/>
    <property type="molecule type" value="Transcribed_RNA"/>
</dbReference>
<reference evidence="1" key="1">
    <citation type="submission" date="2018-02" db="EMBL/GenBank/DDBJ databases">
        <title>Rhizophora mucronata_Transcriptome.</title>
        <authorList>
            <person name="Meera S.P."/>
            <person name="Sreeshan A."/>
            <person name="Augustine A."/>
        </authorList>
    </citation>
    <scope>NUCLEOTIDE SEQUENCE</scope>
    <source>
        <tissue evidence="1">Leaf</tissue>
    </source>
</reference>
<name>A0A2P2PYS4_RHIMU</name>
<proteinExistence type="predicted"/>
<evidence type="ECO:0000313" key="1">
    <source>
        <dbReference type="EMBL" id="MBX59892.1"/>
    </source>
</evidence>
<dbReference type="AlphaFoldDB" id="A0A2P2PYS4"/>
<sequence length="17" mass="1950">MLQYSICYKKTSVSIGE</sequence>
<protein>
    <submittedName>
        <fullName evidence="1">Uncharacterized protein</fullName>
    </submittedName>
</protein>